<proteinExistence type="predicted"/>
<dbReference type="RefSeq" id="WP_144353928.1">
    <property type="nucleotide sequence ID" value="NZ_CBCRVV010000008.1"/>
</dbReference>
<evidence type="ECO:0000313" key="2">
    <source>
        <dbReference type="Proteomes" id="UP000315648"/>
    </source>
</evidence>
<comment type="caution">
    <text evidence="1">The sequence shown here is derived from an EMBL/GenBank/DDBJ whole genome shotgun (WGS) entry which is preliminary data.</text>
</comment>
<evidence type="ECO:0000313" key="1">
    <source>
        <dbReference type="EMBL" id="TSJ77507.1"/>
    </source>
</evidence>
<dbReference type="Proteomes" id="UP000315648">
    <property type="component" value="Unassembled WGS sequence"/>
</dbReference>
<sequence>MPKTKAPATTSNKYVFALLIDTVCQGPMPSWYDENGDPVIYSTRRKAQEEIADTQMEYWRQFMALERPFEDAANIDDYIVKVRRLADRTIQTKDGRIFGKQH</sequence>
<gene>
    <name evidence="1" type="ORF">FPL22_15585</name>
</gene>
<protein>
    <submittedName>
        <fullName evidence="1">Uncharacterized protein</fullName>
    </submittedName>
</protein>
<reference evidence="1 2" key="1">
    <citation type="submission" date="2019-07" db="EMBL/GenBank/DDBJ databases">
        <title>Description of 53C-WASEF.</title>
        <authorList>
            <person name="Pitt A."/>
            <person name="Hahn M.W."/>
        </authorList>
    </citation>
    <scope>NUCLEOTIDE SEQUENCE [LARGE SCALE GENOMIC DNA]</scope>
    <source>
        <strain evidence="1 2">53C-WASEF</strain>
    </source>
</reference>
<name>A0A556QLK2_9BACT</name>
<keyword evidence="2" id="KW-1185">Reference proteome</keyword>
<dbReference type="EMBL" id="VMBG01000002">
    <property type="protein sequence ID" value="TSJ77507.1"/>
    <property type="molecule type" value="Genomic_DNA"/>
</dbReference>
<accession>A0A556QLK2</accession>
<organism evidence="1 2">
    <name type="scientific">Rariglobus hedericola</name>
    <dbReference type="NCBI Taxonomy" id="2597822"/>
    <lineage>
        <taxon>Bacteria</taxon>
        <taxon>Pseudomonadati</taxon>
        <taxon>Verrucomicrobiota</taxon>
        <taxon>Opitutia</taxon>
        <taxon>Opitutales</taxon>
        <taxon>Opitutaceae</taxon>
        <taxon>Rariglobus</taxon>
    </lineage>
</organism>
<dbReference type="AlphaFoldDB" id="A0A556QLK2"/>